<feature type="domain" description="MADF" evidence="3">
    <location>
        <begin position="12"/>
        <end position="98"/>
    </location>
</feature>
<protein>
    <recommendedName>
        <fullName evidence="7">MADF domain-containing protein</fullName>
    </recommendedName>
</protein>
<evidence type="ECO:0000313" key="6">
    <source>
        <dbReference type="Proteomes" id="UP000235965"/>
    </source>
</evidence>
<dbReference type="Proteomes" id="UP000235965">
    <property type="component" value="Unassembled WGS sequence"/>
</dbReference>
<organism evidence="5 6">
    <name type="scientific">Cryptotermes secundus</name>
    <dbReference type="NCBI Taxonomy" id="105785"/>
    <lineage>
        <taxon>Eukaryota</taxon>
        <taxon>Metazoa</taxon>
        <taxon>Ecdysozoa</taxon>
        <taxon>Arthropoda</taxon>
        <taxon>Hexapoda</taxon>
        <taxon>Insecta</taxon>
        <taxon>Pterygota</taxon>
        <taxon>Neoptera</taxon>
        <taxon>Polyneoptera</taxon>
        <taxon>Dictyoptera</taxon>
        <taxon>Blattodea</taxon>
        <taxon>Blattoidea</taxon>
        <taxon>Termitoidae</taxon>
        <taxon>Kalotermitidae</taxon>
        <taxon>Cryptotermitinae</taxon>
        <taxon>Cryptotermes</taxon>
    </lineage>
</organism>
<dbReference type="GO" id="GO:0005667">
    <property type="term" value="C:transcription regulator complex"/>
    <property type="evidence" value="ECO:0007669"/>
    <property type="project" value="TreeGrafter"/>
</dbReference>
<dbReference type="PROSITE" id="PS51031">
    <property type="entry name" value="BESS"/>
    <property type="match status" value="1"/>
</dbReference>
<evidence type="ECO:0008006" key="7">
    <source>
        <dbReference type="Google" id="ProtNLM"/>
    </source>
</evidence>
<comment type="caution">
    <text evidence="5">The sequence shown here is derived from an EMBL/GenBank/DDBJ whole genome shotgun (WGS) entry which is preliminary data.</text>
</comment>
<feature type="compositionally biased region" description="Polar residues" evidence="2">
    <location>
        <begin position="138"/>
        <end position="155"/>
    </location>
</feature>
<dbReference type="InParanoid" id="A0A2J7R5Z7"/>
<evidence type="ECO:0000313" key="5">
    <source>
        <dbReference type="EMBL" id="PNF36258.1"/>
    </source>
</evidence>
<dbReference type="Pfam" id="PF02944">
    <property type="entry name" value="BESS"/>
    <property type="match status" value="1"/>
</dbReference>
<comment type="subcellular location">
    <subcellularLocation>
        <location evidence="1">Nucleus</location>
    </subcellularLocation>
</comment>
<reference evidence="5 6" key="1">
    <citation type="submission" date="2017-12" db="EMBL/GenBank/DDBJ databases">
        <title>Hemimetabolous genomes reveal molecular basis of termite eusociality.</title>
        <authorList>
            <person name="Harrison M.C."/>
            <person name="Jongepier E."/>
            <person name="Robertson H.M."/>
            <person name="Arning N."/>
            <person name="Bitard-Feildel T."/>
            <person name="Chao H."/>
            <person name="Childers C.P."/>
            <person name="Dinh H."/>
            <person name="Doddapaneni H."/>
            <person name="Dugan S."/>
            <person name="Gowin J."/>
            <person name="Greiner C."/>
            <person name="Han Y."/>
            <person name="Hu H."/>
            <person name="Hughes D.S.T."/>
            <person name="Huylmans A.-K."/>
            <person name="Kemena C."/>
            <person name="Kremer L.P.M."/>
            <person name="Lee S.L."/>
            <person name="Lopez-Ezquerra A."/>
            <person name="Mallet L."/>
            <person name="Monroy-Kuhn J.M."/>
            <person name="Moser A."/>
            <person name="Murali S.C."/>
            <person name="Muzny D.M."/>
            <person name="Otani S."/>
            <person name="Piulachs M.-D."/>
            <person name="Poelchau M."/>
            <person name="Qu J."/>
            <person name="Schaub F."/>
            <person name="Wada-Katsumata A."/>
            <person name="Worley K.C."/>
            <person name="Xie Q."/>
            <person name="Ylla G."/>
            <person name="Poulsen M."/>
            <person name="Gibbs R.A."/>
            <person name="Schal C."/>
            <person name="Richards S."/>
            <person name="Belles X."/>
            <person name="Korb J."/>
            <person name="Bornberg-Bauer E."/>
        </authorList>
    </citation>
    <scope>NUCLEOTIDE SEQUENCE [LARGE SCALE GENOMIC DNA]</scope>
    <source>
        <tissue evidence="5">Whole body</tissue>
    </source>
</reference>
<dbReference type="OrthoDB" id="6147983at2759"/>
<dbReference type="PANTHER" id="PTHR12243:SF60">
    <property type="entry name" value="SI:CH211-15D5.12-RELATED"/>
    <property type="match status" value="1"/>
</dbReference>
<dbReference type="GO" id="GO:0005634">
    <property type="term" value="C:nucleus"/>
    <property type="evidence" value="ECO:0007669"/>
    <property type="project" value="UniProtKB-SubCell"/>
</dbReference>
<dbReference type="STRING" id="105785.A0A2J7R5Z7"/>
<keyword evidence="6" id="KW-1185">Reference proteome</keyword>
<evidence type="ECO:0000256" key="2">
    <source>
        <dbReference type="SAM" id="MobiDB-lite"/>
    </source>
</evidence>
<keyword evidence="1" id="KW-0539">Nucleus</keyword>
<dbReference type="InterPro" id="IPR004210">
    <property type="entry name" value="BESS_motif"/>
</dbReference>
<dbReference type="GO" id="GO:0003677">
    <property type="term" value="F:DNA binding"/>
    <property type="evidence" value="ECO:0007669"/>
    <property type="project" value="InterPro"/>
</dbReference>
<gene>
    <name evidence="5" type="ORF">B7P43_G08473</name>
</gene>
<feature type="region of interest" description="Disordered" evidence="2">
    <location>
        <begin position="100"/>
        <end position="177"/>
    </location>
</feature>
<dbReference type="InterPro" id="IPR039353">
    <property type="entry name" value="TF_Adf1"/>
</dbReference>
<evidence type="ECO:0000256" key="1">
    <source>
        <dbReference type="PROSITE-ProRule" id="PRU00371"/>
    </source>
</evidence>
<sequence>MARKADKVDNFVFVQLIEQEPGIYDKCHPNYGRRDKVDLAWERISHEMKESVAACKDRWKHIRTVFVRHLHDKTPGSSAKKRPYYLHDAMQFMIPHITKSSHQESNLAASHSKEDTALSGENEEDTQMNETSDENLPESITPSQSPAVVQQAYHQSNRDDSKQPLLSKRRRPTGLDPADTCFMDYVKQETQWRTADPDSGFLHSLLPDMKSMTSKQKRTFKIGVLNLMDEILEDTGSDQQSITD</sequence>
<dbReference type="SMART" id="SM00595">
    <property type="entry name" value="MADF"/>
    <property type="match status" value="1"/>
</dbReference>
<accession>A0A2J7R5Z7</accession>
<dbReference type="PANTHER" id="PTHR12243">
    <property type="entry name" value="MADF DOMAIN TRANSCRIPTION FACTOR"/>
    <property type="match status" value="1"/>
</dbReference>
<dbReference type="Pfam" id="PF10545">
    <property type="entry name" value="MADF_DNA_bdg"/>
    <property type="match status" value="1"/>
</dbReference>
<feature type="compositionally biased region" description="Acidic residues" evidence="2">
    <location>
        <begin position="121"/>
        <end position="136"/>
    </location>
</feature>
<name>A0A2J7R5Z7_9NEOP</name>
<proteinExistence type="predicted"/>
<dbReference type="EMBL" id="NEVH01006986">
    <property type="protein sequence ID" value="PNF36258.1"/>
    <property type="molecule type" value="Genomic_DNA"/>
</dbReference>
<evidence type="ECO:0000259" key="4">
    <source>
        <dbReference type="PROSITE" id="PS51031"/>
    </source>
</evidence>
<dbReference type="PROSITE" id="PS51029">
    <property type="entry name" value="MADF"/>
    <property type="match status" value="1"/>
</dbReference>
<dbReference type="GO" id="GO:0006357">
    <property type="term" value="P:regulation of transcription by RNA polymerase II"/>
    <property type="evidence" value="ECO:0007669"/>
    <property type="project" value="TreeGrafter"/>
</dbReference>
<feature type="compositionally biased region" description="Polar residues" evidence="2">
    <location>
        <begin position="100"/>
        <end position="109"/>
    </location>
</feature>
<evidence type="ECO:0000259" key="3">
    <source>
        <dbReference type="PROSITE" id="PS51029"/>
    </source>
</evidence>
<dbReference type="InterPro" id="IPR006578">
    <property type="entry name" value="MADF-dom"/>
</dbReference>
<feature type="domain" description="BESS" evidence="4">
    <location>
        <begin position="195"/>
        <end position="234"/>
    </location>
</feature>
<dbReference type="AlphaFoldDB" id="A0A2J7R5Z7"/>